<dbReference type="STRING" id="344882.ABB29_08570"/>
<keyword evidence="2" id="KW-1185">Reference proteome</keyword>
<name>A0A0R0CJT5_9GAMM</name>
<gene>
    <name evidence="1" type="ORF">ABB29_08570</name>
</gene>
<dbReference type="PATRIC" id="fig|344882.3.peg.3070"/>
<protein>
    <recommendedName>
        <fullName evidence="3">Prevent-host-death protein</fullName>
    </recommendedName>
</protein>
<proteinExistence type="predicted"/>
<evidence type="ECO:0008006" key="3">
    <source>
        <dbReference type="Google" id="ProtNLM"/>
    </source>
</evidence>
<evidence type="ECO:0000313" key="1">
    <source>
        <dbReference type="EMBL" id="KRG69861.1"/>
    </source>
</evidence>
<dbReference type="Pfam" id="PF02482">
    <property type="entry name" value="Ribosomal_S30AE"/>
    <property type="match status" value="1"/>
</dbReference>
<evidence type="ECO:0000313" key="2">
    <source>
        <dbReference type="Proteomes" id="UP000052052"/>
    </source>
</evidence>
<accession>A0A0R0CJT5</accession>
<dbReference type="Proteomes" id="UP000052052">
    <property type="component" value="Unassembled WGS sequence"/>
</dbReference>
<dbReference type="InterPro" id="IPR003489">
    <property type="entry name" value="RHF/RaiA"/>
</dbReference>
<reference evidence="1 2" key="1">
    <citation type="submission" date="2015-05" db="EMBL/GenBank/DDBJ databases">
        <title>Genome sequencing and analysis of members of genus Stenotrophomonas.</title>
        <authorList>
            <person name="Patil P.P."/>
            <person name="Midha S."/>
            <person name="Patil P.B."/>
        </authorList>
    </citation>
    <scope>NUCLEOTIDE SEQUENCE [LARGE SCALE GENOMIC DNA]</scope>
    <source>
        <strain evidence="1 2">DSM 21858</strain>
    </source>
</reference>
<dbReference type="RefSeq" id="WP_057658240.1">
    <property type="nucleotide sequence ID" value="NZ_LDJL01000008.1"/>
</dbReference>
<dbReference type="AlphaFoldDB" id="A0A0R0CJT5"/>
<sequence length="90" mass="9833">MKSATLPSLRVSPALREAAESVLEEGETLSSFVESSVQAQISHRQAQATFLARGLAAREHAQMTGRYVSSASVLHKLEGQLDKARQRLKK</sequence>
<dbReference type="EMBL" id="LDJL01000008">
    <property type="protein sequence ID" value="KRG69861.1"/>
    <property type="molecule type" value="Genomic_DNA"/>
</dbReference>
<comment type="caution">
    <text evidence="1">The sequence shown here is derived from an EMBL/GenBank/DDBJ whole genome shotgun (WGS) entry which is preliminary data.</text>
</comment>
<organism evidence="1 2">
    <name type="scientific">Pseudoxanthomonas dokdonensis</name>
    <dbReference type="NCBI Taxonomy" id="344882"/>
    <lineage>
        <taxon>Bacteria</taxon>
        <taxon>Pseudomonadati</taxon>
        <taxon>Pseudomonadota</taxon>
        <taxon>Gammaproteobacteria</taxon>
        <taxon>Lysobacterales</taxon>
        <taxon>Lysobacteraceae</taxon>
        <taxon>Pseudoxanthomonas</taxon>
    </lineage>
</organism>
<dbReference type="OrthoDB" id="8400336at2"/>
<dbReference type="NCBIfam" id="NF041551">
    <property type="entry name" value="YlcI_YnfO_N"/>
    <property type="match status" value="1"/>
</dbReference>